<dbReference type="EMBL" id="CP014673">
    <property type="protein sequence ID" value="ANX01397.1"/>
    <property type="molecule type" value="Genomic_DNA"/>
</dbReference>
<gene>
    <name evidence="2" type="ORF">CSTERLE_07355</name>
</gene>
<proteinExistence type="predicted"/>
<dbReference type="AlphaFoldDB" id="A0A1B1YKT0"/>
<reference evidence="2 3" key="1">
    <citation type="submission" date="2016-02" db="EMBL/GenBank/DDBJ databases">
        <title>Comparison of Clostridium stercorarium subspecies using comparative genomics and transcriptomics.</title>
        <authorList>
            <person name="Schellenberg J."/>
            <person name="Thallinger G."/>
            <person name="Levin D.B."/>
            <person name="Zhang X."/>
            <person name="Alvare G."/>
            <person name="Fristensky B."/>
            <person name="Sparling R."/>
        </authorList>
    </citation>
    <scope>NUCLEOTIDE SEQUENCE [LARGE SCALE GENOMIC DNA]</scope>
    <source>
        <strain evidence="2 3">DSM 9219</strain>
    </source>
</reference>
<keyword evidence="1" id="KW-0175">Coiled coil</keyword>
<dbReference type="RefSeq" id="WP_065820813.1">
    <property type="nucleotide sequence ID" value="NZ_CP014673.1"/>
</dbReference>
<sequence length="124" mass="14522">MEDKIFDLLEKIYAEFSEFRKETNSRFDTLENRLDKVENRLDKVENRLGNVENRLNTVEGHITRIENEHGQKLNALFDGYKQVYETIHEFDKSLAHIGSKLDNLSITVSTHDSKLEVLEGGRKR</sequence>
<protein>
    <submittedName>
        <fullName evidence="2">Uncharacterized protein</fullName>
    </submittedName>
</protein>
<dbReference type="SUPFAM" id="SSF57997">
    <property type="entry name" value="Tropomyosin"/>
    <property type="match status" value="1"/>
</dbReference>
<name>A0A1B1YKT0_THEST</name>
<dbReference type="Proteomes" id="UP000092931">
    <property type="component" value="Chromosome"/>
</dbReference>
<evidence type="ECO:0000256" key="1">
    <source>
        <dbReference type="SAM" id="Coils"/>
    </source>
</evidence>
<evidence type="ECO:0000313" key="2">
    <source>
        <dbReference type="EMBL" id="ANX01397.1"/>
    </source>
</evidence>
<evidence type="ECO:0000313" key="3">
    <source>
        <dbReference type="Proteomes" id="UP000092931"/>
    </source>
</evidence>
<feature type="coiled-coil region" evidence="1">
    <location>
        <begin position="20"/>
        <end position="68"/>
    </location>
</feature>
<accession>A0A1B1YKT0</accession>
<dbReference type="Gene3D" id="1.20.5.2280">
    <property type="match status" value="1"/>
</dbReference>
<organism evidence="2 3">
    <name type="scientific">Thermoclostridium stercorarium subsp. leptospartum DSM 9219</name>
    <dbReference type="NCBI Taxonomy" id="1346611"/>
    <lineage>
        <taxon>Bacteria</taxon>
        <taxon>Bacillati</taxon>
        <taxon>Bacillota</taxon>
        <taxon>Clostridia</taxon>
        <taxon>Eubacteriales</taxon>
        <taxon>Oscillospiraceae</taxon>
        <taxon>Thermoclostridium</taxon>
    </lineage>
</organism>